<dbReference type="GO" id="GO:0004459">
    <property type="term" value="F:L-lactate dehydrogenase (NAD+) activity"/>
    <property type="evidence" value="ECO:0007669"/>
    <property type="project" value="UniProtKB-UniRule"/>
</dbReference>
<dbReference type="NCBIfam" id="TIGR01771">
    <property type="entry name" value="L-LDH-NAD"/>
    <property type="match status" value="1"/>
</dbReference>
<evidence type="ECO:0000313" key="12">
    <source>
        <dbReference type="EMBL" id="EEI85687.1"/>
    </source>
</evidence>
<feature type="binding site" evidence="7">
    <location>
        <position position="15"/>
    </location>
    <ligand>
        <name>NAD(+)</name>
        <dbReference type="ChEBI" id="CHEBI:57540"/>
    </ligand>
</feature>
<dbReference type="NCBIfam" id="NF000824">
    <property type="entry name" value="PRK00066.1"/>
    <property type="match status" value="1"/>
</dbReference>
<sequence length="318" mass="34569">MIKDSKIILVGDGAVGSSFAYASTILGIGRQLGIIDLNEDKAEGDAMDLSDALSFTKPKEIFKADYSDCKDAEVVVITAGAPQKPGETRLDLVGKNLKIFKDMIGKIKDSGFEGIYVVASNPVDILTYATWKYSGAPAEKVIGSGTSLDTSRFKKEIASLIGIDPRSVDAFILGEHGDTEFPVWSHTNVGGLPIYEWVANHSEVDEMALLDTFEKVRNAAYEIINKKGATFYGIGMALARLVESIINDENSVYSTSSYLDGEYGEKDIFIGVPSVIGKEGVKWVIDVPLTDTEKERMKKSADTLRKVMVDSGLVEDKN</sequence>
<feature type="binding site" evidence="7">
    <location>
        <begin position="80"/>
        <end position="81"/>
    </location>
    <ligand>
        <name>NAD(+)</name>
        <dbReference type="ChEBI" id="CHEBI:57540"/>
    </ligand>
</feature>
<comment type="subcellular location">
    <subcellularLocation>
        <location evidence="7">Cytoplasm</location>
    </subcellularLocation>
</comment>
<evidence type="ECO:0000313" key="13">
    <source>
        <dbReference type="Proteomes" id="UP000005984"/>
    </source>
</evidence>
<dbReference type="PIRSF" id="PIRSF000102">
    <property type="entry name" value="Lac_mal_DH"/>
    <property type="match status" value="1"/>
</dbReference>
<dbReference type="CDD" id="cd05291">
    <property type="entry name" value="HicDH_like"/>
    <property type="match status" value="1"/>
</dbReference>
<comment type="catalytic activity">
    <reaction evidence="6 7">
        <text>(S)-lactate + NAD(+) = pyruvate + NADH + H(+)</text>
        <dbReference type="Rhea" id="RHEA:23444"/>
        <dbReference type="ChEBI" id="CHEBI:15361"/>
        <dbReference type="ChEBI" id="CHEBI:15378"/>
        <dbReference type="ChEBI" id="CHEBI:16651"/>
        <dbReference type="ChEBI" id="CHEBI:57540"/>
        <dbReference type="ChEBI" id="CHEBI:57945"/>
        <dbReference type="EC" id="1.1.1.27"/>
    </reaction>
</comment>
<dbReference type="NCBIfam" id="NF004863">
    <property type="entry name" value="PRK06223.1"/>
    <property type="match status" value="1"/>
</dbReference>
<organism evidence="12 13">
    <name type="scientific">Anaerococcus lactolyticus ATCC 51172</name>
    <dbReference type="NCBI Taxonomy" id="525254"/>
    <lineage>
        <taxon>Bacteria</taxon>
        <taxon>Bacillati</taxon>
        <taxon>Bacillota</taxon>
        <taxon>Tissierellia</taxon>
        <taxon>Tissierellales</taxon>
        <taxon>Peptoniphilaceae</taxon>
        <taxon>Anaerococcus</taxon>
    </lineage>
</organism>
<feature type="binding site" evidence="7">
    <location>
        <position position="66"/>
    </location>
    <ligand>
        <name>NAD(+)</name>
        <dbReference type="ChEBI" id="CHEBI:57540"/>
    </ligand>
</feature>
<feature type="domain" description="Lactate/malate dehydrogenase C-terminal" evidence="11">
    <location>
        <begin position="146"/>
        <end position="308"/>
    </location>
</feature>
<keyword evidence="4 7" id="KW-0560">Oxidoreductase</keyword>
<evidence type="ECO:0000256" key="4">
    <source>
        <dbReference type="ARBA" id="ARBA00023002"/>
    </source>
</evidence>
<evidence type="ECO:0000256" key="3">
    <source>
        <dbReference type="ARBA" id="ARBA00012967"/>
    </source>
</evidence>
<dbReference type="PANTHER" id="PTHR43128:SF16">
    <property type="entry name" value="L-LACTATE DEHYDROGENASE"/>
    <property type="match status" value="1"/>
</dbReference>
<evidence type="ECO:0000259" key="10">
    <source>
        <dbReference type="Pfam" id="PF00056"/>
    </source>
</evidence>
<keyword evidence="7" id="KW-0963">Cytoplasm</keyword>
<accession>C2BH44</accession>
<evidence type="ECO:0000256" key="5">
    <source>
        <dbReference type="ARBA" id="ARBA00023027"/>
    </source>
</evidence>
<dbReference type="Pfam" id="PF02866">
    <property type="entry name" value="Ldh_1_C"/>
    <property type="match status" value="1"/>
</dbReference>
<dbReference type="Pfam" id="PF00056">
    <property type="entry name" value="Ldh_1_N"/>
    <property type="match status" value="1"/>
</dbReference>
<dbReference type="GO" id="GO:0006096">
    <property type="term" value="P:glycolytic process"/>
    <property type="evidence" value="ECO:0007669"/>
    <property type="project" value="UniProtKB-UniRule"/>
</dbReference>
<dbReference type="PANTHER" id="PTHR43128">
    <property type="entry name" value="L-2-HYDROXYCARBOXYLATE DEHYDROGENASE (NAD(P)(+))"/>
    <property type="match status" value="1"/>
</dbReference>
<feature type="binding site" evidence="9">
    <location>
        <begin position="11"/>
        <end position="16"/>
    </location>
    <ligand>
        <name>NAD(+)</name>
        <dbReference type="ChEBI" id="CHEBI:57540"/>
    </ligand>
</feature>
<dbReference type="InterPro" id="IPR036291">
    <property type="entry name" value="NAD(P)-bd_dom_sf"/>
</dbReference>
<evidence type="ECO:0000259" key="11">
    <source>
        <dbReference type="Pfam" id="PF02866"/>
    </source>
</evidence>
<feature type="binding site" evidence="7">
    <location>
        <begin position="121"/>
        <end position="124"/>
    </location>
    <ligand>
        <name>substrate</name>
    </ligand>
</feature>
<dbReference type="InterPro" id="IPR001557">
    <property type="entry name" value="L-lactate/malate_DH"/>
</dbReference>
<proteinExistence type="inferred from homology"/>
<comment type="function">
    <text evidence="7">Catalyzes the conversion of lactate to pyruvate.</text>
</comment>
<dbReference type="STRING" id="525254.HMPREF0072_1664"/>
<comment type="caution">
    <text evidence="12">The sequence shown here is derived from an EMBL/GenBank/DDBJ whole genome shotgun (WGS) entry which is preliminary data.</text>
</comment>
<feature type="binding site" evidence="7 9">
    <location>
        <position position="36"/>
    </location>
    <ligand>
        <name>NAD(+)</name>
        <dbReference type="ChEBI" id="CHEBI:57540"/>
    </ligand>
</feature>
<comment type="subunit">
    <text evidence="7">Homotetramer.</text>
</comment>
<feature type="active site" description="Proton acceptor" evidence="7 8">
    <location>
        <position position="176"/>
    </location>
</feature>
<feature type="domain" description="Lactate/malate dehydrogenase N-terminal" evidence="10">
    <location>
        <begin position="6"/>
        <end position="143"/>
    </location>
</feature>
<dbReference type="HOGENOM" id="CLU_045401_1_1_9"/>
<comment type="pathway">
    <text evidence="1 7">Fermentation; pyruvate fermentation to lactate; (S)-lactate from pyruvate: step 1/1.</text>
</comment>
<dbReference type="SUPFAM" id="SSF56327">
    <property type="entry name" value="LDH C-terminal domain-like"/>
    <property type="match status" value="1"/>
</dbReference>
<keyword evidence="7" id="KW-0597">Phosphoprotein</keyword>
<keyword evidence="13" id="KW-1185">Reference proteome</keyword>
<dbReference type="PRINTS" id="PR00086">
    <property type="entry name" value="LLDHDRGNASE"/>
</dbReference>
<feature type="modified residue" description="Phosphotyrosine" evidence="7">
    <location>
        <position position="221"/>
    </location>
</feature>
<evidence type="ECO:0000256" key="1">
    <source>
        <dbReference type="ARBA" id="ARBA00004843"/>
    </source>
</evidence>
<comment type="caution">
    <text evidence="7">Lacks conserved residue(s) required for the propagation of feature annotation.</text>
</comment>
<feature type="binding site" evidence="7">
    <location>
        <position position="230"/>
    </location>
    <ligand>
        <name>substrate</name>
    </ligand>
</feature>
<feature type="binding site" evidence="7">
    <location>
        <begin position="149"/>
        <end position="152"/>
    </location>
    <ligand>
        <name>substrate</name>
    </ligand>
</feature>
<dbReference type="InterPro" id="IPR001236">
    <property type="entry name" value="Lactate/malate_DH_N"/>
</dbReference>
<dbReference type="AlphaFoldDB" id="C2BH44"/>
<keyword evidence="5 7" id="KW-0520">NAD</keyword>
<feature type="binding site" evidence="7">
    <location>
        <position position="83"/>
    </location>
    <ligand>
        <name>substrate</name>
    </ligand>
</feature>
<feature type="binding site" evidence="7">
    <location>
        <position position="144"/>
    </location>
    <ligand>
        <name>NAD(+)</name>
        <dbReference type="ChEBI" id="CHEBI:57540"/>
    </ligand>
</feature>
<dbReference type="InterPro" id="IPR015955">
    <property type="entry name" value="Lactate_DH/Glyco_Ohase_4_C"/>
</dbReference>
<dbReference type="UniPathway" id="UPA00554">
    <property type="reaction ID" value="UER00611"/>
</dbReference>
<dbReference type="InterPro" id="IPR018177">
    <property type="entry name" value="L-lactate_DH_AS"/>
</dbReference>
<evidence type="ECO:0000256" key="7">
    <source>
        <dbReference type="HAMAP-Rule" id="MF_00488"/>
    </source>
</evidence>
<evidence type="ECO:0000256" key="8">
    <source>
        <dbReference type="PIRSR" id="PIRSR000102-1"/>
    </source>
</evidence>
<feature type="binding site" evidence="9">
    <location>
        <position position="96"/>
    </location>
    <ligand>
        <name>NAD(+)</name>
        <dbReference type="ChEBI" id="CHEBI:57540"/>
    </ligand>
</feature>
<evidence type="ECO:0000256" key="6">
    <source>
        <dbReference type="ARBA" id="ARBA00049258"/>
    </source>
</evidence>
<dbReference type="InterPro" id="IPR022383">
    <property type="entry name" value="Lactate/malate_DH_C"/>
</dbReference>
<protein>
    <recommendedName>
        <fullName evidence="3 7">L-lactate dehydrogenase</fullName>
        <shortName evidence="7">L-LDH</shortName>
        <ecNumber evidence="3 7">1.1.1.27</ecNumber>
    </recommendedName>
</protein>
<evidence type="ECO:0000256" key="9">
    <source>
        <dbReference type="PIRSR" id="PIRSR000102-3"/>
    </source>
</evidence>
<dbReference type="SUPFAM" id="SSF51735">
    <property type="entry name" value="NAD(P)-binding Rossmann-fold domains"/>
    <property type="match status" value="1"/>
</dbReference>
<dbReference type="InterPro" id="IPR011304">
    <property type="entry name" value="L-lactate_DH"/>
</dbReference>
<dbReference type="PROSITE" id="PS00064">
    <property type="entry name" value="L_LDH"/>
    <property type="match status" value="1"/>
</dbReference>
<evidence type="ECO:0000256" key="2">
    <source>
        <dbReference type="ARBA" id="ARBA00006054"/>
    </source>
</evidence>
<dbReference type="EC" id="1.1.1.27" evidence="3 7"/>
<dbReference type="Proteomes" id="UP000005984">
    <property type="component" value="Unassembled WGS sequence"/>
</dbReference>
<dbReference type="eggNOG" id="COG0039">
    <property type="taxonomic scope" value="Bacteria"/>
</dbReference>
<comment type="similarity">
    <text evidence="2 7">Belongs to the LDH/MDH superfamily. LDH family.</text>
</comment>
<feature type="binding site" evidence="7">
    <location>
        <position position="41"/>
    </location>
    <ligand>
        <name>NAD(+)</name>
        <dbReference type="ChEBI" id="CHEBI:57540"/>
    </ligand>
</feature>
<dbReference type="EMBL" id="ABYO01000247">
    <property type="protein sequence ID" value="EEI85687.1"/>
    <property type="molecule type" value="Genomic_DNA"/>
</dbReference>
<feature type="binding site" evidence="7">
    <location>
        <position position="89"/>
    </location>
    <ligand>
        <name>substrate</name>
    </ligand>
</feature>
<reference evidence="12 13" key="1">
    <citation type="submission" date="2008-10" db="EMBL/GenBank/DDBJ databases">
        <authorList>
            <person name="Qin X."/>
            <person name="Bachman B."/>
            <person name="Battles P."/>
            <person name="Bell A."/>
            <person name="Bess C."/>
            <person name="Bickham C."/>
            <person name="Chaboub L."/>
            <person name="Chen D."/>
            <person name="Coyle M."/>
            <person name="Deiros D.R."/>
            <person name="Dinh H."/>
            <person name="Forbes L."/>
            <person name="Fowler G."/>
            <person name="Francisco L."/>
            <person name="Fu Q."/>
            <person name="Gubbala S."/>
            <person name="Hale W."/>
            <person name="Han Y."/>
            <person name="Hemphill L."/>
            <person name="Highlander S.K."/>
            <person name="Hirani K."/>
            <person name="Hogues M."/>
            <person name="Jackson L."/>
            <person name="Jakkamsetti A."/>
            <person name="Javaid M."/>
            <person name="Jiang H."/>
            <person name="Korchina V."/>
            <person name="Kovar C."/>
            <person name="Lara F."/>
            <person name="Lee S."/>
            <person name="Mata R."/>
            <person name="Mathew T."/>
            <person name="Moen C."/>
            <person name="Morales K."/>
            <person name="Munidasa M."/>
            <person name="Nazareth L."/>
            <person name="Ngo R."/>
            <person name="Nguyen L."/>
            <person name="Okwuonu G."/>
            <person name="Ongeri F."/>
            <person name="Patil S."/>
            <person name="Petrosino J."/>
            <person name="Pham C."/>
            <person name="Pham P."/>
            <person name="Pu L.-L."/>
            <person name="Puazo M."/>
            <person name="Raj R."/>
            <person name="Reid J."/>
            <person name="Rouhana J."/>
            <person name="Saada N."/>
            <person name="Shang Y."/>
            <person name="Simmons D."/>
            <person name="Thornton R."/>
            <person name="Warren J."/>
            <person name="Weissenberger G."/>
            <person name="Zhang J."/>
            <person name="Zhang L."/>
            <person name="Zhou C."/>
            <person name="Zhu D."/>
            <person name="Muzny D."/>
            <person name="Worley K."/>
            <person name="Gibbs R."/>
        </authorList>
    </citation>
    <scope>NUCLEOTIDE SEQUENCE [LARGE SCALE GENOMIC DNA]</scope>
    <source>
        <strain evidence="12 13">ATCC 51172</strain>
    </source>
</reference>
<gene>
    <name evidence="12" type="primary">ldh1</name>
    <name evidence="7" type="synonym">ldh</name>
    <name evidence="12" type="ORF">HMPREF0072_1664</name>
</gene>
<dbReference type="Gene3D" id="3.90.110.10">
    <property type="entry name" value="Lactate dehydrogenase/glycoside hydrolase, family 4, C-terminal"/>
    <property type="match status" value="1"/>
</dbReference>
<dbReference type="GO" id="GO:0005737">
    <property type="term" value="C:cytoplasm"/>
    <property type="evidence" value="ECO:0007669"/>
    <property type="project" value="UniProtKB-SubCell"/>
</dbReference>
<feature type="binding site" evidence="7">
    <location>
        <begin position="119"/>
        <end position="121"/>
    </location>
    <ligand>
        <name>NAD(+)</name>
        <dbReference type="ChEBI" id="CHEBI:57540"/>
    </ligand>
</feature>
<dbReference type="GO" id="GO:0006089">
    <property type="term" value="P:lactate metabolic process"/>
    <property type="evidence" value="ECO:0007669"/>
    <property type="project" value="TreeGrafter"/>
</dbReference>
<dbReference type="HAMAP" id="MF_00488">
    <property type="entry name" value="Lactate_dehydrog"/>
    <property type="match status" value="1"/>
</dbReference>
<name>C2BH44_9FIRM</name>
<dbReference type="FunFam" id="3.40.50.720:FF:000018">
    <property type="entry name" value="Malate dehydrogenase"/>
    <property type="match status" value="1"/>
</dbReference>
<dbReference type="Gene3D" id="3.40.50.720">
    <property type="entry name" value="NAD(P)-binding Rossmann-like Domain"/>
    <property type="match status" value="1"/>
</dbReference>